<dbReference type="PANTHER" id="PTHR33395">
    <property type="entry name" value="TRANSCRIPTASE, PUTATIVE-RELATED-RELATED"/>
    <property type="match status" value="1"/>
</dbReference>
<dbReference type="GO" id="GO:0003964">
    <property type="term" value="F:RNA-directed DNA polymerase activity"/>
    <property type="evidence" value="ECO:0007669"/>
    <property type="project" value="UniProtKB-KW"/>
</dbReference>
<dbReference type="Proteomes" id="UP001145742">
    <property type="component" value="Unassembled WGS sequence"/>
</dbReference>
<reference evidence="1" key="1">
    <citation type="submission" date="2019-10" db="EMBL/GenBank/DDBJ databases">
        <authorList>
            <person name="Soares A.E.R."/>
            <person name="Aleixo A."/>
            <person name="Schneider P."/>
            <person name="Miyaki C.Y."/>
            <person name="Schneider M.P."/>
            <person name="Mello C."/>
            <person name="Vasconcelos A.T.R."/>
        </authorList>
    </citation>
    <scope>NUCLEOTIDE SEQUENCE</scope>
    <source>
        <tissue evidence="1">Muscle</tissue>
    </source>
</reference>
<keyword evidence="1" id="KW-0808">Transferase</keyword>
<evidence type="ECO:0000313" key="1">
    <source>
        <dbReference type="EMBL" id="KAJ7410017.1"/>
    </source>
</evidence>
<sequence length="169" mass="19383">MVRGDLVREVEIGGCLGYSDHEVIEFQVSADRRKSASKTLTLNMRKADFRLLRELGYDGPRRSQYPELEDHDCENDQLSVNPEIVWDLLLQLDPYKSMGLILQELADVITKPLSMTSEQSWKLVNVVLVFKKGRKEDPENYKLVSLTSVPGKVMEKIILRSIGKYLKDL</sequence>
<name>A0ABQ9D0Q6_9PASS</name>
<keyword evidence="2" id="KW-1185">Reference proteome</keyword>
<dbReference type="PANTHER" id="PTHR33395:SF22">
    <property type="entry name" value="REVERSE TRANSCRIPTASE DOMAIN-CONTAINING PROTEIN"/>
    <property type="match status" value="1"/>
</dbReference>
<organism evidence="1 2">
    <name type="scientific">Willisornis vidua</name>
    <name type="common">Xingu scale-backed antbird</name>
    <dbReference type="NCBI Taxonomy" id="1566151"/>
    <lineage>
        <taxon>Eukaryota</taxon>
        <taxon>Metazoa</taxon>
        <taxon>Chordata</taxon>
        <taxon>Craniata</taxon>
        <taxon>Vertebrata</taxon>
        <taxon>Euteleostomi</taxon>
        <taxon>Archelosauria</taxon>
        <taxon>Archosauria</taxon>
        <taxon>Dinosauria</taxon>
        <taxon>Saurischia</taxon>
        <taxon>Theropoda</taxon>
        <taxon>Coelurosauria</taxon>
        <taxon>Aves</taxon>
        <taxon>Neognathae</taxon>
        <taxon>Neoaves</taxon>
        <taxon>Telluraves</taxon>
        <taxon>Australaves</taxon>
        <taxon>Passeriformes</taxon>
        <taxon>Thamnophilidae</taxon>
        <taxon>Willisornis</taxon>
    </lineage>
</organism>
<keyword evidence="1" id="KW-0548">Nucleotidyltransferase</keyword>
<gene>
    <name evidence="1" type="ORF">WISP_111278</name>
</gene>
<proteinExistence type="predicted"/>
<evidence type="ECO:0000313" key="2">
    <source>
        <dbReference type="Proteomes" id="UP001145742"/>
    </source>
</evidence>
<accession>A0ABQ9D0Q6</accession>
<protein>
    <submittedName>
        <fullName evidence="1">LINE-1 reverse transcriptase</fullName>
    </submittedName>
</protein>
<dbReference type="EMBL" id="WHWB01034429">
    <property type="protein sequence ID" value="KAJ7410017.1"/>
    <property type="molecule type" value="Genomic_DNA"/>
</dbReference>
<keyword evidence="1" id="KW-0695">RNA-directed DNA polymerase</keyword>
<comment type="caution">
    <text evidence="1">The sequence shown here is derived from an EMBL/GenBank/DDBJ whole genome shotgun (WGS) entry which is preliminary data.</text>
</comment>